<keyword evidence="3" id="KW-1185">Reference proteome</keyword>
<dbReference type="PANTHER" id="PTHR33119:SF1">
    <property type="entry name" value="FE2OG DIOXYGENASE DOMAIN-CONTAINING PROTEIN"/>
    <property type="match status" value="1"/>
</dbReference>
<sequence length="738" mass="83587">MSALTFRSRIFDAESNGYRPRAQLELVLRSSLGAVLCKPQWWLKWRGSLPAKRFDDGETAKPVADKWLDEITTLALQNRFFWMTKHWRRWYSYALDEYRSKVLQALVGFPFEGVSDRELKIQQFRQDARTAVAFELWWCPEKWPKDAFEKVSARFSVWGCPRTEDELTQGLVHFEHEVRTCRFFANNRFRQMSQQLESMSVLCWYFGVLALSRRVKQHRDGDWPEDVDLDLADKAVRQRAIGLIAAAHSGSVTKETFSAIYPDADARPEAVAHVWFHVERAVEQVMKIRACARSTLNQLIESNDLLNPASAKGFISPGPVIETWMSDSIVPEDVKAAFVKCVAVLEDIPEDEKDWHPGSNNQVLDLVHPSLYCCVFGETKRVAERVDNTAEDLSVADRMHRMIFSAAETIESDSGGATYQWIPSDFRVDTSGDVKILSYINNLHPVRHRESYECIESIFAGFVPLFDRVLSWLVSPTEPGLLLDASKAEYRRDLEQVPDLPDVPTQLPLEMVSPTQYTLKGTTVQVITKIAEIVLTPDQPTYPGGAWHIEGTETESIVATGIYYFACDNITESKLSFRVIVQPPEYAQSDDLGVSTMFGLEGDSPLVQSLGAATAVEGRCLVFPNTFQHKVEPFELADRSKPGVRKILAFFVVDPSKRIPSTAVIPPQQADWLEAAQQEMLRGVSQLPEVVAEGSLRDMLGRGMSLAAAKEHRERLMAQRGPFNFEDHEELQFSLCEH</sequence>
<dbReference type="EMBL" id="JAKCXM010000204">
    <property type="protein sequence ID" value="KAJ0398787.1"/>
    <property type="molecule type" value="Genomic_DNA"/>
</dbReference>
<evidence type="ECO:0000313" key="3">
    <source>
        <dbReference type="Proteomes" id="UP001209570"/>
    </source>
</evidence>
<feature type="domain" description="DUF4246" evidence="1">
    <location>
        <begin position="323"/>
        <end position="674"/>
    </location>
</feature>
<gene>
    <name evidence="2" type="ORF">P43SY_007400</name>
</gene>
<organism evidence="2 3">
    <name type="scientific">Pythium insidiosum</name>
    <name type="common">Pythiosis disease agent</name>
    <dbReference type="NCBI Taxonomy" id="114742"/>
    <lineage>
        <taxon>Eukaryota</taxon>
        <taxon>Sar</taxon>
        <taxon>Stramenopiles</taxon>
        <taxon>Oomycota</taxon>
        <taxon>Peronosporomycetes</taxon>
        <taxon>Pythiales</taxon>
        <taxon>Pythiaceae</taxon>
        <taxon>Pythium</taxon>
    </lineage>
</organism>
<dbReference type="InterPro" id="IPR049192">
    <property type="entry name" value="DUF4246_C"/>
</dbReference>
<dbReference type="InterPro" id="IPR025340">
    <property type="entry name" value="DUF4246"/>
</dbReference>
<evidence type="ECO:0000259" key="1">
    <source>
        <dbReference type="Pfam" id="PF14033"/>
    </source>
</evidence>
<dbReference type="AlphaFoldDB" id="A0AAD5Q7L0"/>
<accession>A0AAD5Q7L0</accession>
<dbReference type="Proteomes" id="UP001209570">
    <property type="component" value="Unassembled WGS sequence"/>
</dbReference>
<proteinExistence type="predicted"/>
<reference evidence="2" key="1">
    <citation type="submission" date="2021-12" db="EMBL/GenBank/DDBJ databases">
        <title>Prjna785345.</title>
        <authorList>
            <person name="Rujirawat T."/>
            <person name="Krajaejun T."/>
        </authorList>
    </citation>
    <scope>NUCLEOTIDE SEQUENCE</scope>
    <source>
        <strain evidence="2">Pi057C3</strain>
    </source>
</reference>
<comment type="caution">
    <text evidence="2">The sequence shown here is derived from an EMBL/GenBank/DDBJ whole genome shotgun (WGS) entry which is preliminary data.</text>
</comment>
<name>A0AAD5Q7L0_PYTIN</name>
<evidence type="ECO:0000313" key="2">
    <source>
        <dbReference type="EMBL" id="KAJ0398787.1"/>
    </source>
</evidence>
<protein>
    <recommendedName>
        <fullName evidence="1">DUF4246 domain-containing protein</fullName>
    </recommendedName>
</protein>
<dbReference type="Pfam" id="PF14033">
    <property type="entry name" value="DUF4246"/>
    <property type="match status" value="1"/>
</dbReference>
<dbReference type="PANTHER" id="PTHR33119">
    <property type="entry name" value="IFI3P"/>
    <property type="match status" value="1"/>
</dbReference>